<evidence type="ECO:0000313" key="2">
    <source>
        <dbReference type="EMBL" id="PIO29738.1"/>
    </source>
</evidence>
<keyword evidence="3" id="KW-1185">Reference proteome</keyword>
<name>A0A2G9RPD0_AQUCT</name>
<keyword evidence="1" id="KW-1133">Transmembrane helix</keyword>
<keyword evidence="1" id="KW-0812">Transmembrane</keyword>
<dbReference type="AlphaFoldDB" id="A0A2G9RPD0"/>
<sequence>MCKKNLFLDDVISHQERERVLNEGSRLTLDLTCKSPKERNLIFLDLPDENKILKFKNISSGRRIDRRDSFVIIIIVVLMFNKVFPTLQSTGKKKKLSNL</sequence>
<feature type="transmembrane region" description="Helical" evidence="1">
    <location>
        <begin position="69"/>
        <end position="87"/>
    </location>
</feature>
<protein>
    <submittedName>
        <fullName evidence="2">Uncharacterized protein</fullName>
    </submittedName>
</protein>
<organism evidence="2 3">
    <name type="scientific">Aquarana catesbeiana</name>
    <name type="common">American bullfrog</name>
    <name type="synonym">Rana catesbeiana</name>
    <dbReference type="NCBI Taxonomy" id="8400"/>
    <lineage>
        <taxon>Eukaryota</taxon>
        <taxon>Metazoa</taxon>
        <taxon>Chordata</taxon>
        <taxon>Craniata</taxon>
        <taxon>Vertebrata</taxon>
        <taxon>Euteleostomi</taxon>
        <taxon>Amphibia</taxon>
        <taxon>Batrachia</taxon>
        <taxon>Anura</taxon>
        <taxon>Neobatrachia</taxon>
        <taxon>Ranoidea</taxon>
        <taxon>Ranidae</taxon>
        <taxon>Aquarana</taxon>
    </lineage>
</organism>
<dbReference type="EMBL" id="KV933844">
    <property type="protein sequence ID" value="PIO29738.1"/>
    <property type="molecule type" value="Genomic_DNA"/>
</dbReference>
<reference evidence="3" key="1">
    <citation type="journal article" date="2017" name="Nat. Commun.">
        <title>The North American bullfrog draft genome provides insight into hormonal regulation of long noncoding RNA.</title>
        <authorList>
            <person name="Hammond S.A."/>
            <person name="Warren R.L."/>
            <person name="Vandervalk B.P."/>
            <person name="Kucuk E."/>
            <person name="Khan H."/>
            <person name="Gibb E.A."/>
            <person name="Pandoh P."/>
            <person name="Kirk H."/>
            <person name="Zhao Y."/>
            <person name="Jones M."/>
            <person name="Mungall A.J."/>
            <person name="Coope R."/>
            <person name="Pleasance S."/>
            <person name="Moore R.A."/>
            <person name="Holt R.A."/>
            <person name="Round J.M."/>
            <person name="Ohora S."/>
            <person name="Walle B.V."/>
            <person name="Veldhoen N."/>
            <person name="Helbing C.C."/>
            <person name="Birol I."/>
        </authorList>
    </citation>
    <scope>NUCLEOTIDE SEQUENCE [LARGE SCALE GENOMIC DNA]</scope>
</reference>
<evidence type="ECO:0000256" key="1">
    <source>
        <dbReference type="SAM" id="Phobius"/>
    </source>
</evidence>
<keyword evidence="1" id="KW-0472">Membrane</keyword>
<proteinExistence type="predicted"/>
<dbReference type="Proteomes" id="UP000228934">
    <property type="component" value="Unassembled WGS sequence"/>
</dbReference>
<accession>A0A2G9RPD0</accession>
<gene>
    <name evidence="2" type="ORF">AB205_0131400</name>
</gene>
<evidence type="ECO:0000313" key="3">
    <source>
        <dbReference type="Proteomes" id="UP000228934"/>
    </source>
</evidence>